<dbReference type="RefSeq" id="WP_271349820.1">
    <property type="nucleotide sequence ID" value="NZ_JAQJZJ010000012.1"/>
</dbReference>
<protein>
    <submittedName>
        <fullName evidence="2">Uncharacterized protein</fullName>
    </submittedName>
</protein>
<evidence type="ECO:0000256" key="1">
    <source>
        <dbReference type="SAM" id="SignalP"/>
    </source>
</evidence>
<organism evidence="2 3">
    <name type="scientific">Pseudomonas aestuarii</name>
    <dbReference type="NCBI Taxonomy" id="3018340"/>
    <lineage>
        <taxon>Bacteria</taxon>
        <taxon>Pseudomonadati</taxon>
        <taxon>Pseudomonadota</taxon>
        <taxon>Gammaproteobacteria</taxon>
        <taxon>Pseudomonadales</taxon>
        <taxon>Pseudomonadaceae</taxon>
        <taxon>Pseudomonas</taxon>
    </lineage>
</organism>
<feature type="chain" id="PRO_5045683469" evidence="1">
    <location>
        <begin position="23"/>
        <end position="103"/>
    </location>
</feature>
<name>A0ABT4XL42_9PSED</name>
<dbReference type="Proteomes" id="UP001212042">
    <property type="component" value="Unassembled WGS sequence"/>
</dbReference>
<accession>A0ABT4XL42</accession>
<reference evidence="2 3" key="1">
    <citation type="submission" date="2023-01" db="EMBL/GenBank/DDBJ databases">
        <title>Pseudomonas SA3-5T sp. nov., isolated from tidal flat sediment.</title>
        <authorList>
            <person name="Kim H.S."/>
            <person name="Kim J.-S."/>
            <person name="Suh M.K."/>
            <person name="Eom M.K."/>
            <person name="Lee J.-S."/>
        </authorList>
    </citation>
    <scope>NUCLEOTIDE SEQUENCE [LARGE SCALE GENOMIC DNA]</scope>
    <source>
        <strain evidence="2 3">SA3-5</strain>
    </source>
</reference>
<proteinExistence type="predicted"/>
<keyword evidence="1" id="KW-0732">Signal</keyword>
<evidence type="ECO:0000313" key="2">
    <source>
        <dbReference type="EMBL" id="MDA7088939.1"/>
    </source>
</evidence>
<keyword evidence="3" id="KW-1185">Reference proteome</keyword>
<evidence type="ECO:0000313" key="3">
    <source>
        <dbReference type="Proteomes" id="UP001212042"/>
    </source>
</evidence>
<sequence>MKYSKYAQLIMSAFIFPITAQAETVAERYPGPWEYEFNFEMTRALTKAEVGSCGHFKYRASSMDRGEYLVYCTSDSENWTAYMVWPNIEKVLGPYQIDESLNE</sequence>
<feature type="signal peptide" evidence="1">
    <location>
        <begin position="1"/>
        <end position="22"/>
    </location>
</feature>
<comment type="caution">
    <text evidence="2">The sequence shown here is derived from an EMBL/GenBank/DDBJ whole genome shotgun (WGS) entry which is preliminary data.</text>
</comment>
<gene>
    <name evidence="2" type="ORF">PH586_21390</name>
</gene>
<dbReference type="EMBL" id="JAQJZJ010000012">
    <property type="protein sequence ID" value="MDA7088939.1"/>
    <property type="molecule type" value="Genomic_DNA"/>
</dbReference>